<dbReference type="GO" id="GO:0003677">
    <property type="term" value="F:DNA binding"/>
    <property type="evidence" value="ECO:0007669"/>
    <property type="project" value="UniProtKB-KW"/>
</dbReference>
<dbReference type="SUPFAM" id="SSF88659">
    <property type="entry name" value="Sigma3 and sigma4 domains of RNA polymerase sigma factors"/>
    <property type="match status" value="1"/>
</dbReference>
<dbReference type="InterPro" id="IPR039425">
    <property type="entry name" value="RNA_pol_sigma-70-like"/>
</dbReference>
<feature type="domain" description="RNA polymerase sigma factor 70 region 4 type 2" evidence="7">
    <location>
        <begin position="96"/>
        <end position="144"/>
    </location>
</feature>
<sequence>MSDFEAFYRGTAPRLMRFAYGLTGGLAEAQDFTQEAYARAWQRWPSLQRYDNPEAWLRLVVTRLATDWWRRLTVRRSAALPEPPHVPPPDEELMTVVAALKKLPIDQRRALAMHYLLDQSVAEIAVELSVPVNTVKSWLARGRAGLAAALGERSHVN</sequence>
<dbReference type="Pfam" id="PF08281">
    <property type="entry name" value="Sigma70_r4_2"/>
    <property type="match status" value="1"/>
</dbReference>
<dbReference type="PANTHER" id="PTHR43133:SF50">
    <property type="entry name" value="ECF RNA POLYMERASE SIGMA FACTOR SIGM"/>
    <property type="match status" value="1"/>
</dbReference>
<dbReference type="Pfam" id="PF04542">
    <property type="entry name" value="Sigma70_r2"/>
    <property type="match status" value="1"/>
</dbReference>
<dbReference type="InterPro" id="IPR013325">
    <property type="entry name" value="RNA_pol_sigma_r2"/>
</dbReference>
<gene>
    <name evidence="8" type="ORF">Cba03nite_39620</name>
</gene>
<name>A0A8J3JL45_9ACTN</name>
<evidence type="ECO:0000313" key="9">
    <source>
        <dbReference type="Proteomes" id="UP000601223"/>
    </source>
</evidence>
<dbReference type="InterPro" id="IPR013249">
    <property type="entry name" value="RNA_pol_sigma70_r4_t2"/>
</dbReference>
<evidence type="ECO:0000259" key="7">
    <source>
        <dbReference type="Pfam" id="PF08281"/>
    </source>
</evidence>
<dbReference type="Gene3D" id="1.10.1740.10">
    <property type="match status" value="1"/>
</dbReference>
<dbReference type="AlphaFoldDB" id="A0A8J3JL45"/>
<protein>
    <submittedName>
        <fullName evidence="8">RNA polymerase sigma24 factor</fullName>
    </submittedName>
</protein>
<dbReference type="NCBIfam" id="TIGR02937">
    <property type="entry name" value="sigma70-ECF"/>
    <property type="match status" value="1"/>
</dbReference>
<dbReference type="Gene3D" id="1.10.10.10">
    <property type="entry name" value="Winged helix-like DNA-binding domain superfamily/Winged helix DNA-binding domain"/>
    <property type="match status" value="1"/>
</dbReference>
<dbReference type="SUPFAM" id="SSF88946">
    <property type="entry name" value="Sigma2 domain of RNA polymerase sigma factors"/>
    <property type="match status" value="1"/>
</dbReference>
<keyword evidence="3" id="KW-0731">Sigma factor</keyword>
<comment type="similarity">
    <text evidence="1">Belongs to the sigma-70 factor family. ECF subfamily.</text>
</comment>
<dbReference type="EMBL" id="BONF01000021">
    <property type="protein sequence ID" value="GIF82613.1"/>
    <property type="molecule type" value="Genomic_DNA"/>
</dbReference>
<keyword evidence="4" id="KW-0238">DNA-binding</keyword>
<accession>A0A8J3JL45</accession>
<evidence type="ECO:0000256" key="1">
    <source>
        <dbReference type="ARBA" id="ARBA00010641"/>
    </source>
</evidence>
<dbReference type="Proteomes" id="UP000601223">
    <property type="component" value="Unassembled WGS sequence"/>
</dbReference>
<dbReference type="InterPro" id="IPR014284">
    <property type="entry name" value="RNA_pol_sigma-70_dom"/>
</dbReference>
<evidence type="ECO:0000259" key="6">
    <source>
        <dbReference type="Pfam" id="PF04542"/>
    </source>
</evidence>
<organism evidence="8 9">
    <name type="scientific">Catellatospora bangladeshensis</name>
    <dbReference type="NCBI Taxonomy" id="310355"/>
    <lineage>
        <taxon>Bacteria</taxon>
        <taxon>Bacillati</taxon>
        <taxon>Actinomycetota</taxon>
        <taxon>Actinomycetes</taxon>
        <taxon>Micromonosporales</taxon>
        <taxon>Micromonosporaceae</taxon>
        <taxon>Catellatospora</taxon>
    </lineage>
</organism>
<dbReference type="GO" id="GO:0006352">
    <property type="term" value="P:DNA-templated transcription initiation"/>
    <property type="evidence" value="ECO:0007669"/>
    <property type="project" value="InterPro"/>
</dbReference>
<dbReference type="InterPro" id="IPR036388">
    <property type="entry name" value="WH-like_DNA-bd_sf"/>
</dbReference>
<feature type="domain" description="RNA polymerase sigma-70 region 2" evidence="6">
    <location>
        <begin position="8"/>
        <end position="72"/>
    </location>
</feature>
<proteinExistence type="inferred from homology"/>
<keyword evidence="9" id="KW-1185">Reference proteome</keyword>
<evidence type="ECO:0000256" key="2">
    <source>
        <dbReference type="ARBA" id="ARBA00023015"/>
    </source>
</evidence>
<dbReference type="RefSeq" id="WP_346113519.1">
    <property type="nucleotide sequence ID" value="NZ_BONF01000021.1"/>
</dbReference>
<evidence type="ECO:0000256" key="5">
    <source>
        <dbReference type="ARBA" id="ARBA00023163"/>
    </source>
</evidence>
<dbReference type="InterPro" id="IPR007627">
    <property type="entry name" value="RNA_pol_sigma70_r2"/>
</dbReference>
<comment type="caution">
    <text evidence="8">The sequence shown here is derived from an EMBL/GenBank/DDBJ whole genome shotgun (WGS) entry which is preliminary data.</text>
</comment>
<dbReference type="InterPro" id="IPR013324">
    <property type="entry name" value="RNA_pol_sigma_r3/r4-like"/>
</dbReference>
<reference evidence="8 9" key="1">
    <citation type="submission" date="2021-01" db="EMBL/GenBank/DDBJ databases">
        <title>Whole genome shotgun sequence of Catellatospora bangladeshensis NBRC 107357.</title>
        <authorList>
            <person name="Komaki H."/>
            <person name="Tamura T."/>
        </authorList>
    </citation>
    <scope>NUCLEOTIDE SEQUENCE [LARGE SCALE GENOMIC DNA]</scope>
    <source>
        <strain evidence="8 9">NBRC 107357</strain>
    </source>
</reference>
<keyword evidence="5" id="KW-0804">Transcription</keyword>
<keyword evidence="2" id="KW-0805">Transcription regulation</keyword>
<evidence type="ECO:0000313" key="8">
    <source>
        <dbReference type="EMBL" id="GIF82613.1"/>
    </source>
</evidence>
<dbReference type="PANTHER" id="PTHR43133">
    <property type="entry name" value="RNA POLYMERASE ECF-TYPE SIGMA FACTO"/>
    <property type="match status" value="1"/>
</dbReference>
<evidence type="ECO:0000256" key="4">
    <source>
        <dbReference type="ARBA" id="ARBA00023125"/>
    </source>
</evidence>
<evidence type="ECO:0000256" key="3">
    <source>
        <dbReference type="ARBA" id="ARBA00023082"/>
    </source>
</evidence>
<dbReference type="GO" id="GO:0016987">
    <property type="term" value="F:sigma factor activity"/>
    <property type="evidence" value="ECO:0007669"/>
    <property type="project" value="UniProtKB-KW"/>
</dbReference>